<accession>A0A6J5X2Q9</accession>
<dbReference type="OrthoDB" id="1518084at2759"/>
<dbReference type="AlphaFoldDB" id="A0A6J5X2Q9"/>
<dbReference type="CDD" id="cd02947">
    <property type="entry name" value="TRX_family"/>
    <property type="match status" value="1"/>
</dbReference>
<evidence type="ECO:0000313" key="2">
    <source>
        <dbReference type="EMBL" id="CAB4277696.1"/>
    </source>
</evidence>
<dbReference type="PANTHER" id="PTHR10438">
    <property type="entry name" value="THIOREDOXIN"/>
    <property type="match status" value="1"/>
</dbReference>
<dbReference type="Pfam" id="PF00085">
    <property type="entry name" value="Thioredoxin"/>
    <property type="match status" value="1"/>
</dbReference>
<dbReference type="Proteomes" id="UP000507222">
    <property type="component" value="Unassembled WGS sequence"/>
</dbReference>
<protein>
    <recommendedName>
        <fullName evidence="1">Thioredoxin domain-containing protein</fullName>
    </recommendedName>
</protein>
<name>A0A6J5X2Q9_PRUAR</name>
<dbReference type="InterPro" id="IPR013766">
    <property type="entry name" value="Thioredoxin_domain"/>
</dbReference>
<evidence type="ECO:0000313" key="5">
    <source>
        <dbReference type="Proteomes" id="UP000507245"/>
    </source>
</evidence>
<dbReference type="EMBL" id="CAEKDK010000004">
    <property type="protein sequence ID" value="CAB4277696.1"/>
    <property type="molecule type" value="Genomic_DNA"/>
</dbReference>
<keyword evidence="5" id="KW-1185">Reference proteome</keyword>
<feature type="domain" description="Thioredoxin" evidence="1">
    <location>
        <begin position="2"/>
        <end position="50"/>
    </location>
</feature>
<dbReference type="EMBL" id="CAEKKB010000004">
    <property type="protein sequence ID" value="CAB4308089.1"/>
    <property type="molecule type" value="Genomic_DNA"/>
</dbReference>
<sequence>MFLLVDVDEVKGVALEMEIKAMPTFLMMKGGGSTDKLVGANPDAIKKMLKS</sequence>
<evidence type="ECO:0000259" key="1">
    <source>
        <dbReference type="Pfam" id="PF00085"/>
    </source>
</evidence>
<proteinExistence type="predicted"/>
<dbReference type="Proteomes" id="UP000507245">
    <property type="component" value="Unassembled WGS sequence"/>
</dbReference>
<evidence type="ECO:0000313" key="4">
    <source>
        <dbReference type="Proteomes" id="UP000507222"/>
    </source>
</evidence>
<reference evidence="5" key="1">
    <citation type="journal article" date="2020" name="Genome Biol.">
        <title>Gamete binning: chromosome-level and haplotype-resolved genome assembly enabled by high-throughput single-cell sequencing of gamete genomes.</title>
        <authorList>
            <person name="Campoy J.A."/>
            <person name="Sun H."/>
            <person name="Goel M."/>
            <person name="Jiao W.-B."/>
            <person name="Folz-Donahue K."/>
            <person name="Wang N."/>
            <person name="Rubio M."/>
            <person name="Liu C."/>
            <person name="Kukat C."/>
            <person name="Ruiz D."/>
            <person name="Huettel B."/>
            <person name="Schneeberger K."/>
        </authorList>
    </citation>
    <scope>NUCLEOTIDE SEQUENCE [LARGE SCALE GENOMIC DNA]</scope>
    <source>
        <strain evidence="5">cv. Rojo Pasion</strain>
    </source>
</reference>
<dbReference type="InterPro" id="IPR050620">
    <property type="entry name" value="Thioredoxin_H-type-like"/>
</dbReference>
<reference evidence="3 4" key="2">
    <citation type="submission" date="2020-05" db="EMBL/GenBank/DDBJ databases">
        <authorList>
            <person name="Campoy J."/>
            <person name="Schneeberger K."/>
            <person name="Spophaly S."/>
        </authorList>
    </citation>
    <scope>NUCLEOTIDE SEQUENCE [LARGE SCALE GENOMIC DNA]</scope>
    <source>
        <strain evidence="3">PruArmRojPasFocal</strain>
    </source>
</reference>
<dbReference type="InterPro" id="IPR036249">
    <property type="entry name" value="Thioredoxin-like_sf"/>
</dbReference>
<dbReference type="PANTHER" id="PTHR10438:SF242">
    <property type="entry name" value="THIOREDOXIN-LIKE PROTEIN CXXS1"/>
    <property type="match status" value="1"/>
</dbReference>
<evidence type="ECO:0000313" key="3">
    <source>
        <dbReference type="EMBL" id="CAB4308089.1"/>
    </source>
</evidence>
<gene>
    <name evidence="2" type="ORF">CURHAP_LOCUS27593</name>
    <name evidence="3" type="ORF">ORAREDHAP_LOCUS27245</name>
</gene>
<dbReference type="Gene3D" id="3.40.30.10">
    <property type="entry name" value="Glutaredoxin"/>
    <property type="match status" value="1"/>
</dbReference>
<dbReference type="SUPFAM" id="SSF52833">
    <property type="entry name" value="Thioredoxin-like"/>
    <property type="match status" value="1"/>
</dbReference>
<organism evidence="3 5">
    <name type="scientific">Prunus armeniaca</name>
    <name type="common">Apricot</name>
    <name type="synonym">Armeniaca vulgaris</name>
    <dbReference type="NCBI Taxonomy" id="36596"/>
    <lineage>
        <taxon>Eukaryota</taxon>
        <taxon>Viridiplantae</taxon>
        <taxon>Streptophyta</taxon>
        <taxon>Embryophyta</taxon>
        <taxon>Tracheophyta</taxon>
        <taxon>Spermatophyta</taxon>
        <taxon>Magnoliopsida</taxon>
        <taxon>eudicotyledons</taxon>
        <taxon>Gunneridae</taxon>
        <taxon>Pentapetalae</taxon>
        <taxon>rosids</taxon>
        <taxon>fabids</taxon>
        <taxon>Rosales</taxon>
        <taxon>Rosaceae</taxon>
        <taxon>Amygdaloideae</taxon>
        <taxon>Amygdaleae</taxon>
        <taxon>Prunus</taxon>
    </lineage>
</organism>